<evidence type="ECO:0000313" key="2">
    <source>
        <dbReference type="Proteomes" id="UP000324800"/>
    </source>
</evidence>
<dbReference type="InterPro" id="IPR043128">
    <property type="entry name" value="Rev_trsase/Diguanyl_cyclase"/>
</dbReference>
<evidence type="ECO:0000313" key="1">
    <source>
        <dbReference type="EMBL" id="KAA6373630.1"/>
    </source>
</evidence>
<organism evidence="1 2">
    <name type="scientific">Streblomastix strix</name>
    <dbReference type="NCBI Taxonomy" id="222440"/>
    <lineage>
        <taxon>Eukaryota</taxon>
        <taxon>Metamonada</taxon>
        <taxon>Preaxostyla</taxon>
        <taxon>Oxymonadida</taxon>
        <taxon>Streblomastigidae</taxon>
        <taxon>Streblomastix</taxon>
    </lineage>
</organism>
<dbReference type="SUPFAM" id="SSF56672">
    <property type="entry name" value="DNA/RNA polymerases"/>
    <property type="match status" value="1"/>
</dbReference>
<reference evidence="1 2" key="1">
    <citation type="submission" date="2019-03" db="EMBL/GenBank/DDBJ databases">
        <title>Single cell metagenomics reveals metabolic interactions within the superorganism composed of flagellate Streblomastix strix and complex community of Bacteroidetes bacteria on its surface.</title>
        <authorList>
            <person name="Treitli S.C."/>
            <person name="Kolisko M."/>
            <person name="Husnik F."/>
            <person name="Keeling P."/>
            <person name="Hampl V."/>
        </authorList>
    </citation>
    <scope>NUCLEOTIDE SEQUENCE [LARGE SCALE GENOMIC DNA]</scope>
    <source>
        <strain evidence="1">ST1C</strain>
    </source>
</reference>
<dbReference type="OrthoDB" id="420169at2759"/>
<dbReference type="InterPro" id="IPR043502">
    <property type="entry name" value="DNA/RNA_pol_sf"/>
</dbReference>
<accession>A0A5J4UTY7</accession>
<dbReference type="AlphaFoldDB" id="A0A5J4UTY7"/>
<sequence>MEGASAMWKYGDAKEGLDRLYGRKREQGGIVGEEKFWEELKVEIIEGIVKERRIEEINRFSTSYMVPKAGNKWRKILDCSRLNRATADQHFQMEDVITVRQTIKQGNYVTQLDLEKSIAILLSNEVNIQSVQEEIQCKSSTTHGRPIDLITEKEITGERYGLDNLIHEGAGLEDITCQMQGYNNERVSIPWLQFEDLYNGNMHSSGKEKVIEIETEKMVRDYDDDQGGRSQEIRTAAGRVDLSEIAESRCVSAYSIDQSSENRSVEKTGKERKVEIESKNVGGFEMVGLDDQRKQSIEVCVKNTNIQSNNRCGDNRMGGGIEENGGGEGIGDESWRVEQDLELEVFKLTKNNRSAKVTKINEKLLSERDCNGCQHGQCGNGVEHQEIESEKADIVIAEKDPLAPGPPHLLSSRSVDLTKPDHSNPVLQLSLVLCPSLLSLVPQESS</sequence>
<protein>
    <submittedName>
        <fullName evidence="1">Uncharacterized protein</fullName>
    </submittedName>
</protein>
<proteinExistence type="predicted"/>
<dbReference type="Gene3D" id="3.30.70.270">
    <property type="match status" value="1"/>
</dbReference>
<gene>
    <name evidence="1" type="ORF">EZS28_030841</name>
</gene>
<dbReference type="EMBL" id="SNRW01012578">
    <property type="protein sequence ID" value="KAA6373630.1"/>
    <property type="molecule type" value="Genomic_DNA"/>
</dbReference>
<name>A0A5J4UTY7_9EUKA</name>
<dbReference type="Proteomes" id="UP000324800">
    <property type="component" value="Unassembled WGS sequence"/>
</dbReference>
<comment type="caution">
    <text evidence="1">The sequence shown here is derived from an EMBL/GenBank/DDBJ whole genome shotgun (WGS) entry which is preliminary data.</text>
</comment>
<dbReference type="Gene3D" id="3.10.10.10">
    <property type="entry name" value="HIV Type 1 Reverse Transcriptase, subunit A, domain 1"/>
    <property type="match status" value="1"/>
</dbReference>